<dbReference type="EMBL" id="ANHY01000014">
    <property type="protein sequence ID" value="EKV28972.1"/>
    <property type="molecule type" value="Genomic_DNA"/>
</dbReference>
<comment type="caution">
    <text evidence="1">The sequence shown here is derived from an EMBL/GenBank/DDBJ whole genome shotgun (WGS) entry which is preliminary data.</text>
</comment>
<protein>
    <submittedName>
        <fullName evidence="1">Uncharacterized protein</fullName>
    </submittedName>
</protein>
<evidence type="ECO:0000313" key="2">
    <source>
        <dbReference type="Proteomes" id="UP000009881"/>
    </source>
</evidence>
<dbReference type="AlphaFoldDB" id="K9GUS3"/>
<organism evidence="1 2">
    <name type="scientific">Caenispirillum salinarum AK4</name>
    <dbReference type="NCBI Taxonomy" id="1238182"/>
    <lineage>
        <taxon>Bacteria</taxon>
        <taxon>Pseudomonadati</taxon>
        <taxon>Pseudomonadota</taxon>
        <taxon>Alphaproteobacteria</taxon>
        <taxon>Rhodospirillales</taxon>
        <taxon>Novispirillaceae</taxon>
        <taxon>Caenispirillum</taxon>
    </lineage>
</organism>
<gene>
    <name evidence="1" type="ORF">C882_0736</name>
</gene>
<name>K9GUS3_9PROT</name>
<evidence type="ECO:0000313" key="1">
    <source>
        <dbReference type="EMBL" id="EKV28972.1"/>
    </source>
</evidence>
<proteinExistence type="predicted"/>
<keyword evidence="2" id="KW-1185">Reference proteome</keyword>
<dbReference type="STRING" id="1238182.C882_0736"/>
<sequence>MLHLAVHKFCAKQKGARPCRRPVRQLHGRTPLSGGARPWAPSMSIRHLSGGAGVVTRCRPSSYKLRAKSGRLADIAVSACFRANNDTDGLIEVVAGLVRNA</sequence>
<reference evidence="1 2" key="1">
    <citation type="journal article" date="2013" name="Genome Announc.">
        <title>Draft Genome Sequence of an Alphaproteobacterium, Caenispirillum salinarum AK4(T), Isolated from a Solar Saltern.</title>
        <authorList>
            <person name="Khatri I."/>
            <person name="Singh A."/>
            <person name="Korpole S."/>
            <person name="Pinnaka A.K."/>
            <person name="Subramanian S."/>
        </authorList>
    </citation>
    <scope>NUCLEOTIDE SEQUENCE [LARGE SCALE GENOMIC DNA]</scope>
    <source>
        <strain evidence="1 2">AK4</strain>
    </source>
</reference>
<accession>K9GUS3</accession>
<dbReference type="Proteomes" id="UP000009881">
    <property type="component" value="Unassembled WGS sequence"/>
</dbReference>